<dbReference type="Proteomes" id="UP001396334">
    <property type="component" value="Unassembled WGS sequence"/>
</dbReference>
<evidence type="ECO:0000313" key="2">
    <source>
        <dbReference type="Proteomes" id="UP001396334"/>
    </source>
</evidence>
<name>A0ABR1ZNK9_9ROSI</name>
<dbReference type="Pfam" id="PF13456">
    <property type="entry name" value="RVT_3"/>
    <property type="match status" value="1"/>
</dbReference>
<accession>A0ABR1ZNK9</accession>
<dbReference type="EMBL" id="JBBPBN010000804">
    <property type="protein sequence ID" value="KAK8482274.1"/>
    <property type="molecule type" value="Genomic_DNA"/>
</dbReference>
<dbReference type="InterPro" id="IPR044730">
    <property type="entry name" value="RNase_H-like_dom_plant"/>
</dbReference>
<evidence type="ECO:0000313" key="1">
    <source>
        <dbReference type="EMBL" id="KAK8482274.1"/>
    </source>
</evidence>
<gene>
    <name evidence="1" type="ORF">V6N11_019775</name>
</gene>
<comment type="caution">
    <text evidence="1">The sequence shown here is derived from an EMBL/GenBank/DDBJ whole genome shotgun (WGS) entry which is preliminary data.</text>
</comment>
<protein>
    <submittedName>
        <fullName evidence="1">Uncharacterized protein</fullName>
    </submittedName>
</protein>
<dbReference type="SUPFAM" id="SSF53098">
    <property type="entry name" value="Ribonuclease H-like"/>
    <property type="match status" value="1"/>
</dbReference>
<dbReference type="InterPro" id="IPR036397">
    <property type="entry name" value="RNaseH_sf"/>
</dbReference>
<dbReference type="CDD" id="cd06222">
    <property type="entry name" value="RNase_H_like"/>
    <property type="match status" value="1"/>
</dbReference>
<dbReference type="PANTHER" id="PTHR47723:SF13">
    <property type="entry name" value="PUTATIVE-RELATED"/>
    <property type="match status" value="1"/>
</dbReference>
<sequence>MGFIERINICSILDLELWEIFESLLSVWSLSIRRLVVETDSLGAYRLIKEYIGSCGSTLLPYILDLIARPWEIQLRHVRRGSNTLADRVAKLVTEEDFLCHRYIDPPSSCIGVLLTKAALAEGGVDG</sequence>
<keyword evidence="2" id="KW-1185">Reference proteome</keyword>
<dbReference type="InterPro" id="IPR012337">
    <property type="entry name" value="RNaseH-like_sf"/>
</dbReference>
<dbReference type="InterPro" id="IPR002156">
    <property type="entry name" value="RNaseH_domain"/>
</dbReference>
<dbReference type="InterPro" id="IPR053151">
    <property type="entry name" value="RNase_H-like"/>
</dbReference>
<proteinExistence type="predicted"/>
<dbReference type="PANTHER" id="PTHR47723">
    <property type="entry name" value="OS05G0353850 PROTEIN"/>
    <property type="match status" value="1"/>
</dbReference>
<reference evidence="1 2" key="1">
    <citation type="journal article" date="2024" name="G3 (Bethesda)">
        <title>Genome assembly of Hibiscus sabdariffa L. provides insights into metabolisms of medicinal natural products.</title>
        <authorList>
            <person name="Kim T."/>
        </authorList>
    </citation>
    <scope>NUCLEOTIDE SEQUENCE [LARGE SCALE GENOMIC DNA]</scope>
    <source>
        <strain evidence="1">TK-2024</strain>
        <tissue evidence="1">Old leaves</tissue>
    </source>
</reference>
<dbReference type="Gene3D" id="3.30.420.10">
    <property type="entry name" value="Ribonuclease H-like superfamily/Ribonuclease H"/>
    <property type="match status" value="1"/>
</dbReference>
<organism evidence="1 2">
    <name type="scientific">Hibiscus sabdariffa</name>
    <name type="common">roselle</name>
    <dbReference type="NCBI Taxonomy" id="183260"/>
    <lineage>
        <taxon>Eukaryota</taxon>
        <taxon>Viridiplantae</taxon>
        <taxon>Streptophyta</taxon>
        <taxon>Embryophyta</taxon>
        <taxon>Tracheophyta</taxon>
        <taxon>Spermatophyta</taxon>
        <taxon>Magnoliopsida</taxon>
        <taxon>eudicotyledons</taxon>
        <taxon>Gunneridae</taxon>
        <taxon>Pentapetalae</taxon>
        <taxon>rosids</taxon>
        <taxon>malvids</taxon>
        <taxon>Malvales</taxon>
        <taxon>Malvaceae</taxon>
        <taxon>Malvoideae</taxon>
        <taxon>Hibiscus</taxon>
    </lineage>
</organism>